<keyword evidence="4" id="KW-1185">Reference proteome</keyword>
<dbReference type="InterPro" id="IPR018946">
    <property type="entry name" value="PhoD-like_MPP"/>
</dbReference>
<dbReference type="InterPro" id="IPR038607">
    <property type="entry name" value="PhoD-like_sf"/>
</dbReference>
<sequence>MNNTDNSLTRRGFLATSAGTALALQVAEASAAEKDQPRQATGSRVGEITPTSAIVWARLTKHSTRNNKGLILRGRGKEQETAPTELSPAEIEGACPGAAGQVRVRYGTEIALSDAKETAWRDVDEAGDFIAQFALSGLNPATVYHYQIESRDSATAPLHPSFAGKFETAPVEKTPGNFTFCVMTCQGYPDRGHVDGHGIYPSMLALAPKFVSLTGDLVYYDNDPPRAVTPALARLHWERMFSLPRQVELLRNTGTYWLKDDHDTLKNDTWPGNKQGLLSFAEGQQIFLQQAPLAGKGYRTFRWGRDLQIWLTDGRDYRSPNNMADGPEKTIWGDEQKAWFKETVKGSDATWKILISPTPLVGPDRGGKNDNHANKGFAHEGNELRTWLQANVPENFLILCGDRHWQYHSVDPATGVREFSVGAASNEHAGGTPGEDKTFHQFHRVKGGFVSVTLKEVGGQSEITVAHRDLDGNVVHEWKKQRACG</sequence>
<organism evidence="3 4">
    <name type="scientific">Anatilimnocola aggregata</name>
    <dbReference type="NCBI Taxonomy" id="2528021"/>
    <lineage>
        <taxon>Bacteria</taxon>
        <taxon>Pseudomonadati</taxon>
        <taxon>Planctomycetota</taxon>
        <taxon>Planctomycetia</taxon>
        <taxon>Pirellulales</taxon>
        <taxon>Pirellulaceae</taxon>
        <taxon>Anatilimnocola</taxon>
    </lineage>
</organism>
<name>A0A517YFY7_9BACT</name>
<feature type="domain" description="PhoD-like phosphatase metallophosphatase" evidence="1">
    <location>
        <begin position="180"/>
        <end position="434"/>
    </location>
</feature>
<dbReference type="EC" id="3.1.4.4" evidence="3"/>
<dbReference type="Proteomes" id="UP000315017">
    <property type="component" value="Chromosome"/>
</dbReference>
<dbReference type="PROSITE" id="PS51318">
    <property type="entry name" value="TAT"/>
    <property type="match status" value="1"/>
</dbReference>
<gene>
    <name evidence="3" type="primary">pld_1</name>
    <name evidence="3" type="ORF">ETAA8_42450</name>
</gene>
<protein>
    <submittedName>
        <fullName evidence="3">Phospholipase D</fullName>
        <ecNumber evidence="3">3.1.4.4</ecNumber>
    </submittedName>
</protein>
<feature type="domain" description="Phospholipase D N-terminal" evidence="2">
    <location>
        <begin position="45"/>
        <end position="155"/>
    </location>
</feature>
<keyword evidence="3" id="KW-0378">Hydrolase</keyword>
<dbReference type="GO" id="GO:0004630">
    <property type="term" value="F:phospholipase D activity"/>
    <property type="evidence" value="ECO:0007669"/>
    <property type="project" value="UniProtKB-EC"/>
</dbReference>
<evidence type="ECO:0000313" key="4">
    <source>
        <dbReference type="Proteomes" id="UP000315017"/>
    </source>
</evidence>
<evidence type="ECO:0000259" key="1">
    <source>
        <dbReference type="Pfam" id="PF09423"/>
    </source>
</evidence>
<dbReference type="PANTHER" id="PTHR43606">
    <property type="entry name" value="PHOSPHATASE, PUTATIVE (AFU_ORTHOLOGUE AFUA_6G08710)-RELATED"/>
    <property type="match status" value="1"/>
</dbReference>
<dbReference type="SUPFAM" id="SSF56300">
    <property type="entry name" value="Metallo-dependent phosphatases"/>
    <property type="match status" value="1"/>
</dbReference>
<dbReference type="EMBL" id="CP036274">
    <property type="protein sequence ID" value="QDU29138.1"/>
    <property type="molecule type" value="Genomic_DNA"/>
</dbReference>
<dbReference type="Pfam" id="PF09423">
    <property type="entry name" value="PhoD"/>
    <property type="match status" value="1"/>
</dbReference>
<evidence type="ECO:0000313" key="3">
    <source>
        <dbReference type="EMBL" id="QDU29138.1"/>
    </source>
</evidence>
<dbReference type="InterPro" id="IPR032093">
    <property type="entry name" value="PhoD_N"/>
</dbReference>
<dbReference type="PANTHER" id="PTHR43606:SF1">
    <property type="entry name" value="PHOD-LIKE PHOSPHATASE METALLOPHOSPHATASE DOMAIN-CONTAINING PROTEIN"/>
    <property type="match status" value="1"/>
</dbReference>
<accession>A0A517YFY7</accession>
<reference evidence="3 4" key="1">
    <citation type="submission" date="2019-02" db="EMBL/GenBank/DDBJ databases">
        <title>Deep-cultivation of Planctomycetes and their phenomic and genomic characterization uncovers novel biology.</title>
        <authorList>
            <person name="Wiegand S."/>
            <person name="Jogler M."/>
            <person name="Boedeker C."/>
            <person name="Pinto D."/>
            <person name="Vollmers J."/>
            <person name="Rivas-Marin E."/>
            <person name="Kohn T."/>
            <person name="Peeters S.H."/>
            <person name="Heuer A."/>
            <person name="Rast P."/>
            <person name="Oberbeckmann S."/>
            <person name="Bunk B."/>
            <person name="Jeske O."/>
            <person name="Meyerdierks A."/>
            <person name="Storesund J.E."/>
            <person name="Kallscheuer N."/>
            <person name="Luecker S."/>
            <person name="Lage O.M."/>
            <person name="Pohl T."/>
            <person name="Merkel B.J."/>
            <person name="Hornburger P."/>
            <person name="Mueller R.-W."/>
            <person name="Bruemmer F."/>
            <person name="Labrenz M."/>
            <person name="Spormann A.M."/>
            <person name="Op den Camp H."/>
            <person name="Overmann J."/>
            <person name="Amann R."/>
            <person name="Jetten M.S.M."/>
            <person name="Mascher T."/>
            <person name="Medema M.H."/>
            <person name="Devos D.P."/>
            <person name="Kaster A.-K."/>
            <person name="Ovreas L."/>
            <person name="Rohde M."/>
            <person name="Galperin M.Y."/>
            <person name="Jogler C."/>
        </authorList>
    </citation>
    <scope>NUCLEOTIDE SEQUENCE [LARGE SCALE GENOMIC DNA]</scope>
    <source>
        <strain evidence="3 4">ETA_A8</strain>
    </source>
</reference>
<dbReference type="Pfam" id="PF16655">
    <property type="entry name" value="PhoD_N"/>
    <property type="match status" value="1"/>
</dbReference>
<dbReference type="InterPro" id="IPR052900">
    <property type="entry name" value="Phospholipid_Metab_Enz"/>
</dbReference>
<dbReference type="KEGG" id="aagg:ETAA8_42450"/>
<proteinExistence type="predicted"/>
<dbReference type="Gene3D" id="2.60.40.380">
    <property type="entry name" value="Purple acid phosphatase-like, N-terminal"/>
    <property type="match status" value="1"/>
</dbReference>
<dbReference type="InterPro" id="IPR029052">
    <property type="entry name" value="Metallo-depent_PP-like"/>
</dbReference>
<dbReference type="InterPro" id="IPR006311">
    <property type="entry name" value="TAT_signal"/>
</dbReference>
<dbReference type="Gene3D" id="3.60.21.70">
    <property type="entry name" value="PhoD-like phosphatase"/>
    <property type="match status" value="1"/>
</dbReference>
<dbReference type="AlphaFoldDB" id="A0A517YFY7"/>
<evidence type="ECO:0000259" key="2">
    <source>
        <dbReference type="Pfam" id="PF16655"/>
    </source>
</evidence>